<feature type="region of interest" description="Disordered" evidence="1">
    <location>
        <begin position="1"/>
        <end position="20"/>
    </location>
</feature>
<feature type="compositionally biased region" description="Basic and acidic residues" evidence="1">
    <location>
        <begin position="1"/>
        <end position="12"/>
    </location>
</feature>
<dbReference type="AlphaFoldDB" id="A0A6N2C1M8"/>
<evidence type="ECO:0000313" key="3">
    <source>
        <dbReference type="EMBL" id="TMX00716.1"/>
    </source>
</evidence>
<feature type="non-terminal residue" evidence="3">
    <location>
        <position position="271"/>
    </location>
</feature>
<feature type="compositionally biased region" description="Acidic residues" evidence="1">
    <location>
        <begin position="249"/>
        <end position="271"/>
    </location>
</feature>
<evidence type="ECO:0000256" key="1">
    <source>
        <dbReference type="SAM" id="MobiDB-lite"/>
    </source>
</evidence>
<dbReference type="Pfam" id="PF13952">
    <property type="entry name" value="DUF4216"/>
    <property type="match status" value="1"/>
</dbReference>
<feature type="region of interest" description="Disordered" evidence="1">
    <location>
        <begin position="230"/>
        <end position="271"/>
    </location>
</feature>
<feature type="compositionally biased region" description="Basic and acidic residues" evidence="1">
    <location>
        <begin position="230"/>
        <end position="248"/>
    </location>
</feature>
<dbReference type="InterPro" id="IPR025312">
    <property type="entry name" value="DUF4216"/>
</dbReference>
<protein>
    <recommendedName>
        <fullName evidence="2">DUF4216 domain-containing protein</fullName>
    </recommendedName>
</protein>
<dbReference type="PANTHER" id="PTHR48258">
    <property type="entry name" value="DUF4218 DOMAIN-CONTAINING PROTEIN-RELATED"/>
    <property type="match status" value="1"/>
</dbReference>
<proteinExistence type="predicted"/>
<evidence type="ECO:0000259" key="2">
    <source>
        <dbReference type="Pfam" id="PF13952"/>
    </source>
</evidence>
<name>A0A6N2C1M8_SOLCI</name>
<sequence length="271" mass="32175">MLCRENKQEFNNHPRRSKWSKDVPDLIKQLSRGPNSVAKRYSGYLINGYRFHIRQHGAKRKTKNSCVTVVASTTSFASSKDKNPIAANLTYYGKLVDIIELHYYSHFKVVLFKCDWYDIEKDMYDLTYVYFNKRCSQEEPFVLASQVHQCFYVQDPYDQDRHYVMKTVLRDLFNMSDEFESDLSENYENELSEHLMGPYIPKDDGEVPLVRTDVPEIVIDVPSEEFDNKQLEVEYEKEFEDESKKKFEDESESEYEYDSVDESEEESEDEF</sequence>
<feature type="domain" description="DUF4216" evidence="2">
    <location>
        <begin position="99"/>
        <end position="160"/>
    </location>
</feature>
<gene>
    <name evidence="3" type="ORF">EJD97_000287</name>
</gene>
<comment type="caution">
    <text evidence="3">The sequence shown here is derived from an EMBL/GenBank/DDBJ whole genome shotgun (WGS) entry which is preliminary data.</text>
</comment>
<accession>A0A6N2C1M8</accession>
<organism evidence="3">
    <name type="scientific">Solanum chilense</name>
    <name type="common">Tomato</name>
    <name type="synonym">Lycopersicon chilense</name>
    <dbReference type="NCBI Taxonomy" id="4083"/>
    <lineage>
        <taxon>Eukaryota</taxon>
        <taxon>Viridiplantae</taxon>
        <taxon>Streptophyta</taxon>
        <taxon>Embryophyta</taxon>
        <taxon>Tracheophyta</taxon>
        <taxon>Spermatophyta</taxon>
        <taxon>Magnoliopsida</taxon>
        <taxon>eudicotyledons</taxon>
        <taxon>Gunneridae</taxon>
        <taxon>Pentapetalae</taxon>
        <taxon>asterids</taxon>
        <taxon>lamiids</taxon>
        <taxon>Solanales</taxon>
        <taxon>Solanaceae</taxon>
        <taxon>Solanoideae</taxon>
        <taxon>Solaneae</taxon>
        <taxon>Solanum</taxon>
        <taxon>Solanum subgen. Lycopersicon</taxon>
    </lineage>
</organism>
<dbReference type="EMBL" id="RXGB01001018">
    <property type="protein sequence ID" value="TMX00716.1"/>
    <property type="molecule type" value="Genomic_DNA"/>
</dbReference>
<dbReference type="PANTHER" id="PTHR48258:SF8">
    <property type="entry name" value="DUF4216 DOMAIN-CONTAINING PROTEIN"/>
    <property type="match status" value="1"/>
</dbReference>
<reference evidence="3" key="1">
    <citation type="submission" date="2019-05" db="EMBL/GenBank/DDBJ databases">
        <title>The de novo reference genome and transcriptome assemblies of the wild tomato species Solanum chilense.</title>
        <authorList>
            <person name="Stam R."/>
            <person name="Nosenko T."/>
            <person name="Hoerger A.C."/>
            <person name="Stephan W."/>
            <person name="Seidel M.A."/>
            <person name="Kuhn J.M.M."/>
            <person name="Haberer G."/>
            <person name="Tellier A."/>
        </authorList>
    </citation>
    <scope>NUCLEOTIDE SEQUENCE</scope>
    <source>
        <tissue evidence="3">Mature leaves</tissue>
    </source>
</reference>